<evidence type="ECO:0000256" key="4">
    <source>
        <dbReference type="PROSITE-ProRule" id="PRU00335"/>
    </source>
</evidence>
<dbReference type="PANTHER" id="PTHR30055:SF187">
    <property type="entry name" value="TRANSCRIPTIONAL REGULATORY PROTEIN"/>
    <property type="match status" value="1"/>
</dbReference>
<dbReference type="InterPro" id="IPR025996">
    <property type="entry name" value="MT1864/Rv1816-like_C"/>
</dbReference>
<organism evidence="7 8">
    <name type="scientific">Marinospirillum alkaliphilum DSM 21637</name>
    <dbReference type="NCBI Taxonomy" id="1122209"/>
    <lineage>
        <taxon>Bacteria</taxon>
        <taxon>Pseudomonadati</taxon>
        <taxon>Pseudomonadota</taxon>
        <taxon>Gammaproteobacteria</taxon>
        <taxon>Oceanospirillales</taxon>
        <taxon>Oceanospirillaceae</taxon>
        <taxon>Marinospirillum</taxon>
    </lineage>
</organism>
<dbReference type="RefSeq" id="WP_072324819.1">
    <property type="nucleotide sequence ID" value="NZ_FPJW01000001.1"/>
</dbReference>
<gene>
    <name evidence="7" type="ORF">SAMN02745752_00622</name>
</gene>
<protein>
    <submittedName>
        <fullName evidence="7">Transcriptional regulator, TetR family</fullName>
    </submittedName>
</protein>
<evidence type="ECO:0000259" key="6">
    <source>
        <dbReference type="PROSITE" id="PS50977"/>
    </source>
</evidence>
<evidence type="ECO:0000256" key="5">
    <source>
        <dbReference type="SAM" id="MobiDB-lite"/>
    </source>
</evidence>
<dbReference type="Gene3D" id="1.10.357.10">
    <property type="entry name" value="Tetracycline Repressor, domain 2"/>
    <property type="match status" value="1"/>
</dbReference>
<evidence type="ECO:0000256" key="3">
    <source>
        <dbReference type="ARBA" id="ARBA00023163"/>
    </source>
</evidence>
<dbReference type="Proteomes" id="UP000182350">
    <property type="component" value="Unassembled WGS sequence"/>
</dbReference>
<dbReference type="GO" id="GO:0000976">
    <property type="term" value="F:transcription cis-regulatory region binding"/>
    <property type="evidence" value="ECO:0007669"/>
    <property type="project" value="TreeGrafter"/>
</dbReference>
<keyword evidence="8" id="KW-1185">Reference proteome</keyword>
<dbReference type="SUPFAM" id="SSF48498">
    <property type="entry name" value="Tetracyclin repressor-like, C-terminal domain"/>
    <property type="match status" value="1"/>
</dbReference>
<dbReference type="GO" id="GO:0003700">
    <property type="term" value="F:DNA-binding transcription factor activity"/>
    <property type="evidence" value="ECO:0007669"/>
    <property type="project" value="TreeGrafter"/>
</dbReference>
<dbReference type="EMBL" id="FPJW01000001">
    <property type="protein sequence ID" value="SFX12263.1"/>
    <property type="molecule type" value="Genomic_DNA"/>
</dbReference>
<evidence type="ECO:0000313" key="7">
    <source>
        <dbReference type="EMBL" id="SFX12263.1"/>
    </source>
</evidence>
<keyword evidence="2 4" id="KW-0238">DNA-binding</keyword>
<name>A0A1K1UHM0_9GAMM</name>
<dbReference type="OrthoDB" id="9798857at2"/>
<dbReference type="Pfam" id="PF00440">
    <property type="entry name" value="TetR_N"/>
    <property type="match status" value="1"/>
</dbReference>
<dbReference type="InterPro" id="IPR050109">
    <property type="entry name" value="HTH-type_TetR-like_transc_reg"/>
</dbReference>
<dbReference type="InterPro" id="IPR009057">
    <property type="entry name" value="Homeodomain-like_sf"/>
</dbReference>
<evidence type="ECO:0000313" key="8">
    <source>
        <dbReference type="Proteomes" id="UP000182350"/>
    </source>
</evidence>
<proteinExistence type="predicted"/>
<dbReference type="SUPFAM" id="SSF46689">
    <property type="entry name" value="Homeodomain-like"/>
    <property type="match status" value="1"/>
</dbReference>
<dbReference type="PANTHER" id="PTHR30055">
    <property type="entry name" value="HTH-TYPE TRANSCRIPTIONAL REGULATOR RUTR"/>
    <property type="match status" value="1"/>
</dbReference>
<dbReference type="InterPro" id="IPR001647">
    <property type="entry name" value="HTH_TetR"/>
</dbReference>
<dbReference type="InterPro" id="IPR036271">
    <property type="entry name" value="Tet_transcr_reg_TetR-rel_C_sf"/>
</dbReference>
<keyword evidence="3" id="KW-0804">Transcription</keyword>
<feature type="region of interest" description="Disordered" evidence="5">
    <location>
        <begin position="207"/>
        <end position="226"/>
    </location>
</feature>
<reference evidence="7 8" key="1">
    <citation type="submission" date="2016-11" db="EMBL/GenBank/DDBJ databases">
        <authorList>
            <person name="Jaros S."/>
            <person name="Januszkiewicz K."/>
            <person name="Wedrychowicz H."/>
        </authorList>
    </citation>
    <scope>NUCLEOTIDE SEQUENCE [LARGE SCALE GENOMIC DNA]</scope>
    <source>
        <strain evidence="7 8">DSM 21637</strain>
    </source>
</reference>
<keyword evidence="1" id="KW-0805">Transcription regulation</keyword>
<dbReference type="STRING" id="1122209.SAMN02745752_00622"/>
<accession>A0A1K1UHM0</accession>
<evidence type="ECO:0000256" key="1">
    <source>
        <dbReference type="ARBA" id="ARBA00023015"/>
    </source>
</evidence>
<feature type="domain" description="HTH tetR-type" evidence="6">
    <location>
        <begin position="17"/>
        <end position="77"/>
    </location>
</feature>
<dbReference type="PROSITE" id="PS50977">
    <property type="entry name" value="HTH_TETR_2"/>
    <property type="match status" value="1"/>
</dbReference>
<sequence length="226" mass="26383">MAESPVEKQARRVREFRQREARILEAALELFLEQGEDKVTVEMIAEKVNIGKGTIYKHFSTKAEIYLRLMLDYEREMAALFKLPNIAEDKEALSRAYFEFRMQEPAKYLLFNRLEEKLVKANVIPDMIEELHRFRAQNLESLSDLIGGRMEAGLLEEVPPYFHYCASWAFVHGAAVLYQSEFFQDVIQDKDEFFRFMMDIGVRLGNRGQRGKKRTENPVGQPPVSH</sequence>
<dbReference type="PRINTS" id="PR00455">
    <property type="entry name" value="HTHTETR"/>
</dbReference>
<evidence type="ECO:0000256" key="2">
    <source>
        <dbReference type="ARBA" id="ARBA00023125"/>
    </source>
</evidence>
<dbReference type="AlphaFoldDB" id="A0A1K1UHM0"/>
<feature type="DNA-binding region" description="H-T-H motif" evidence="4">
    <location>
        <begin position="40"/>
        <end position="59"/>
    </location>
</feature>
<dbReference type="Pfam" id="PF13305">
    <property type="entry name" value="TetR_C_33"/>
    <property type="match status" value="1"/>
</dbReference>